<dbReference type="SFLD" id="SFLDF00271">
    <property type="entry name" value="lipoyl_synthase"/>
    <property type="match status" value="1"/>
</dbReference>
<dbReference type="EC" id="2.8.1.8" evidence="9"/>
<evidence type="ECO:0000259" key="10">
    <source>
        <dbReference type="PROSITE" id="PS51918"/>
    </source>
</evidence>
<keyword evidence="12" id="KW-1185">Reference proteome</keyword>
<dbReference type="KEGG" id="wca:WEOB_221"/>
<feature type="binding site" evidence="9">
    <location>
        <position position="46"/>
    </location>
    <ligand>
        <name>[4Fe-4S] cluster</name>
        <dbReference type="ChEBI" id="CHEBI:49883"/>
        <label>1</label>
    </ligand>
</feature>
<dbReference type="InterPro" id="IPR058240">
    <property type="entry name" value="rSAM_sf"/>
</dbReference>
<evidence type="ECO:0000313" key="12">
    <source>
        <dbReference type="Proteomes" id="UP000242753"/>
    </source>
</evidence>
<dbReference type="SMART" id="SM00729">
    <property type="entry name" value="Elp3"/>
    <property type="match status" value="1"/>
</dbReference>
<feature type="binding site" evidence="9">
    <location>
        <position position="40"/>
    </location>
    <ligand>
        <name>[4Fe-4S] cluster</name>
        <dbReference type="ChEBI" id="CHEBI:49883"/>
        <label>1</label>
    </ligand>
</feature>
<comment type="catalytic activity">
    <reaction evidence="8 9">
        <text>[[Fe-S] cluster scaffold protein carrying a second [4Fe-4S](2+) cluster] + N(6)-octanoyl-L-lysyl-[protein] + 2 oxidized [2Fe-2S]-[ferredoxin] + 2 S-adenosyl-L-methionine + 4 H(+) = [[Fe-S] cluster scaffold protein] + N(6)-[(R)-dihydrolipoyl]-L-lysyl-[protein] + 4 Fe(3+) + 2 hydrogen sulfide + 2 5'-deoxyadenosine + 2 L-methionine + 2 reduced [2Fe-2S]-[ferredoxin]</text>
        <dbReference type="Rhea" id="RHEA:16585"/>
        <dbReference type="Rhea" id="RHEA-COMP:9928"/>
        <dbReference type="Rhea" id="RHEA-COMP:10000"/>
        <dbReference type="Rhea" id="RHEA-COMP:10001"/>
        <dbReference type="Rhea" id="RHEA-COMP:10475"/>
        <dbReference type="Rhea" id="RHEA-COMP:14568"/>
        <dbReference type="Rhea" id="RHEA-COMP:14569"/>
        <dbReference type="ChEBI" id="CHEBI:15378"/>
        <dbReference type="ChEBI" id="CHEBI:17319"/>
        <dbReference type="ChEBI" id="CHEBI:29034"/>
        <dbReference type="ChEBI" id="CHEBI:29919"/>
        <dbReference type="ChEBI" id="CHEBI:33722"/>
        <dbReference type="ChEBI" id="CHEBI:33737"/>
        <dbReference type="ChEBI" id="CHEBI:33738"/>
        <dbReference type="ChEBI" id="CHEBI:57844"/>
        <dbReference type="ChEBI" id="CHEBI:59789"/>
        <dbReference type="ChEBI" id="CHEBI:78809"/>
        <dbReference type="ChEBI" id="CHEBI:83100"/>
        <dbReference type="EC" id="2.8.1.8"/>
    </reaction>
</comment>
<dbReference type="EMBL" id="LN774881">
    <property type="protein sequence ID" value="CEN32169.1"/>
    <property type="molecule type" value="Genomic_DNA"/>
</dbReference>
<feature type="binding site" evidence="9">
    <location>
        <position position="276"/>
    </location>
    <ligand>
        <name>[4Fe-4S] cluster</name>
        <dbReference type="ChEBI" id="CHEBI:49883"/>
        <label>1</label>
    </ligand>
</feature>
<comment type="similarity">
    <text evidence="9">Belongs to the radical SAM superfamily. Lipoyl synthase family.</text>
</comment>
<reference evidence="12" key="1">
    <citation type="submission" date="2015-01" db="EMBL/GenBank/DDBJ databases">
        <authorList>
            <person name="Manzano-Marin A."/>
            <person name="Manzano-Marin A."/>
        </authorList>
    </citation>
    <scope>NUCLEOTIDE SEQUENCE [LARGE SCALE GENOMIC DNA]</scope>
    <source>
        <strain evidence="12">obscurior</strain>
    </source>
</reference>
<dbReference type="UniPathway" id="UPA00538">
    <property type="reaction ID" value="UER00593"/>
</dbReference>
<dbReference type="PIRSF" id="PIRSF005963">
    <property type="entry name" value="Lipoyl_synth"/>
    <property type="match status" value="1"/>
</dbReference>
<keyword evidence="4 9" id="KW-0949">S-adenosyl-L-methionine</keyword>
<dbReference type="InterPro" id="IPR007197">
    <property type="entry name" value="rSAM"/>
</dbReference>
<dbReference type="PANTHER" id="PTHR10949">
    <property type="entry name" value="LIPOYL SYNTHASE"/>
    <property type="match status" value="1"/>
</dbReference>
<evidence type="ECO:0000256" key="7">
    <source>
        <dbReference type="ARBA" id="ARBA00023014"/>
    </source>
</evidence>
<gene>
    <name evidence="9 11" type="primary">lipA</name>
    <name evidence="11" type="ORF">WEOB_221</name>
</gene>
<keyword evidence="3 9" id="KW-0808">Transferase</keyword>
<comment type="subcellular location">
    <subcellularLocation>
        <location evidence="9">Cytoplasm</location>
    </subcellularLocation>
</comment>
<comment type="function">
    <text evidence="9">Catalyzes the radical-mediated insertion of two sulfur atoms into the C-6 and C-8 positions of the octanoyl moiety bound to the lipoyl domains of lipoate-dependent enzymes, thereby converting the octanoylated domains into lipoylated derivatives.</text>
</comment>
<dbReference type="FunFam" id="3.20.20.70:FF:000040">
    <property type="entry name" value="Lipoyl synthase"/>
    <property type="match status" value="1"/>
</dbReference>
<evidence type="ECO:0000256" key="2">
    <source>
        <dbReference type="ARBA" id="ARBA00022490"/>
    </source>
</evidence>
<dbReference type="HAMAP" id="MF_00206">
    <property type="entry name" value="Lipoyl_synth"/>
    <property type="match status" value="1"/>
</dbReference>
<keyword evidence="2 9" id="KW-0963">Cytoplasm</keyword>
<feature type="binding site" evidence="9">
    <location>
        <position position="68"/>
    </location>
    <ligand>
        <name>[4Fe-4S] cluster</name>
        <dbReference type="ChEBI" id="CHEBI:49883"/>
        <label>2</label>
        <note>4Fe-4S-S-AdoMet</note>
    </ligand>
</feature>
<dbReference type="STRING" id="1594731.WEOB_221"/>
<evidence type="ECO:0000256" key="1">
    <source>
        <dbReference type="ARBA" id="ARBA00022485"/>
    </source>
</evidence>
<dbReference type="GO" id="GO:0051539">
    <property type="term" value="F:4 iron, 4 sulfur cluster binding"/>
    <property type="evidence" value="ECO:0007669"/>
    <property type="project" value="UniProtKB-UniRule"/>
</dbReference>
<dbReference type="InterPro" id="IPR006638">
    <property type="entry name" value="Elp3/MiaA/NifB-like_rSAM"/>
</dbReference>
<evidence type="ECO:0000256" key="3">
    <source>
        <dbReference type="ARBA" id="ARBA00022679"/>
    </source>
</evidence>
<evidence type="ECO:0000256" key="4">
    <source>
        <dbReference type="ARBA" id="ARBA00022691"/>
    </source>
</evidence>
<evidence type="ECO:0000256" key="8">
    <source>
        <dbReference type="ARBA" id="ARBA00047326"/>
    </source>
</evidence>
<dbReference type="PATRIC" id="fig|1594731.3.peg.206"/>
<keyword evidence="1 9" id="KW-0004">4Fe-4S</keyword>
<evidence type="ECO:0000256" key="6">
    <source>
        <dbReference type="ARBA" id="ARBA00023004"/>
    </source>
</evidence>
<accession>A0A0H5BX43</accession>
<dbReference type="NCBIfam" id="NF004019">
    <property type="entry name" value="PRK05481.1"/>
    <property type="match status" value="1"/>
</dbReference>
<keyword evidence="7 9" id="KW-0411">Iron-sulfur</keyword>
<name>A0A0H5BX43_9ENTR</name>
<dbReference type="NCBIfam" id="TIGR00510">
    <property type="entry name" value="lipA"/>
    <property type="match status" value="1"/>
</dbReference>
<dbReference type="CDD" id="cd01335">
    <property type="entry name" value="Radical_SAM"/>
    <property type="match status" value="1"/>
</dbReference>
<evidence type="ECO:0000256" key="9">
    <source>
        <dbReference type="HAMAP-Rule" id="MF_00206"/>
    </source>
</evidence>
<feature type="domain" description="Radical SAM core" evidence="10">
    <location>
        <begin position="47"/>
        <end position="265"/>
    </location>
</feature>
<dbReference type="Gene3D" id="3.20.20.70">
    <property type="entry name" value="Aldolase class I"/>
    <property type="match status" value="1"/>
</dbReference>
<dbReference type="GO" id="GO:0046872">
    <property type="term" value="F:metal ion binding"/>
    <property type="evidence" value="ECO:0007669"/>
    <property type="project" value="UniProtKB-KW"/>
</dbReference>
<dbReference type="PANTHER" id="PTHR10949:SF0">
    <property type="entry name" value="LIPOYL SYNTHASE, MITOCHONDRIAL"/>
    <property type="match status" value="1"/>
</dbReference>
<dbReference type="InterPro" id="IPR013785">
    <property type="entry name" value="Aldolase_TIM"/>
</dbReference>
<feature type="binding site" evidence="9">
    <location>
        <position position="65"/>
    </location>
    <ligand>
        <name>[4Fe-4S] cluster</name>
        <dbReference type="ChEBI" id="CHEBI:49883"/>
        <label>2</label>
        <note>4Fe-4S-S-AdoMet</note>
    </ligand>
</feature>
<comment type="cofactor">
    <cofactor evidence="9">
        <name>[4Fe-4S] cluster</name>
        <dbReference type="ChEBI" id="CHEBI:49883"/>
    </cofactor>
    <text evidence="9">Binds 2 [4Fe-4S] clusters per subunit. One cluster is coordinated with 3 cysteines and an exchangeable S-adenosyl-L-methionine.</text>
</comment>
<dbReference type="SFLD" id="SFLDG01058">
    <property type="entry name" value="lipoyl_synthase_like"/>
    <property type="match status" value="1"/>
</dbReference>
<dbReference type="GO" id="GO:0005737">
    <property type="term" value="C:cytoplasm"/>
    <property type="evidence" value="ECO:0007669"/>
    <property type="project" value="UniProtKB-SubCell"/>
</dbReference>
<evidence type="ECO:0000256" key="5">
    <source>
        <dbReference type="ARBA" id="ARBA00022723"/>
    </source>
</evidence>
<sequence>MLKKPFWIKIKIPSNTSRIQNIKKIIQKNNLNSVCEEASCPNLPECFNAGSVAFMILGKICTRRCPFCNVQNGRPSNLPDANEPKRLARTILKMKLKYVVLTSVNRDDLRDGGAKQFVDCIKQIRLKNPLIRIEILVPDFRKKLERALNIINTTPPDVFNHNIETVPRLYKKVRPYASYEHSLELLKNFKKHNLNVCTKSGLMVGLGETDQEIITVMQDLYKCNVDILTIGQYLQPTFKHLPVKRYVTVKKFHILKKTALSIGFTYVACGPFIRSSYYANLQDEKIDI</sequence>
<dbReference type="AlphaFoldDB" id="A0A0H5BX43"/>
<keyword evidence="6 9" id="KW-0408">Iron</keyword>
<dbReference type="GO" id="GO:0009249">
    <property type="term" value="P:protein lipoylation"/>
    <property type="evidence" value="ECO:0007669"/>
    <property type="project" value="UniProtKB-UniRule"/>
</dbReference>
<dbReference type="PROSITE" id="PS51918">
    <property type="entry name" value="RADICAL_SAM"/>
    <property type="match status" value="1"/>
</dbReference>
<feature type="binding site" evidence="9">
    <location>
        <position position="61"/>
    </location>
    <ligand>
        <name>[4Fe-4S] cluster</name>
        <dbReference type="ChEBI" id="CHEBI:49883"/>
        <label>2</label>
        <note>4Fe-4S-S-AdoMet</note>
    </ligand>
</feature>
<dbReference type="SUPFAM" id="SSF102114">
    <property type="entry name" value="Radical SAM enzymes"/>
    <property type="match status" value="1"/>
</dbReference>
<dbReference type="NCBIfam" id="NF009544">
    <property type="entry name" value="PRK12928.1"/>
    <property type="match status" value="1"/>
</dbReference>
<feature type="binding site" evidence="9">
    <location>
        <position position="35"/>
    </location>
    <ligand>
        <name>[4Fe-4S] cluster</name>
        <dbReference type="ChEBI" id="CHEBI:49883"/>
        <label>1</label>
    </ligand>
</feature>
<protein>
    <recommendedName>
        <fullName evidence="9">Lipoyl synthase</fullName>
        <ecNumber evidence="9">2.8.1.8</ecNumber>
    </recommendedName>
    <alternativeName>
        <fullName evidence="9">Lip-syn</fullName>
        <shortName evidence="9">LS</shortName>
    </alternativeName>
    <alternativeName>
        <fullName evidence="9">Lipoate synthase</fullName>
    </alternativeName>
    <alternativeName>
        <fullName evidence="9">Lipoic acid synthase</fullName>
    </alternativeName>
    <alternativeName>
        <fullName evidence="9">Sulfur insertion protein LipA</fullName>
    </alternativeName>
</protein>
<dbReference type="Proteomes" id="UP000242753">
    <property type="component" value="Chromosome I"/>
</dbReference>
<dbReference type="Pfam" id="PF04055">
    <property type="entry name" value="Radical_SAM"/>
    <property type="match status" value="1"/>
</dbReference>
<dbReference type="InterPro" id="IPR003698">
    <property type="entry name" value="Lipoyl_synth"/>
</dbReference>
<proteinExistence type="inferred from homology"/>
<keyword evidence="5 9" id="KW-0479">Metal-binding</keyword>
<dbReference type="SFLD" id="SFLDS00029">
    <property type="entry name" value="Radical_SAM"/>
    <property type="match status" value="1"/>
</dbReference>
<organism evidence="11 12">
    <name type="scientific">Candidatus Westeberhardia cardiocondylae</name>
    <dbReference type="NCBI Taxonomy" id="1594731"/>
    <lineage>
        <taxon>Bacteria</taxon>
        <taxon>Pseudomonadati</taxon>
        <taxon>Pseudomonadota</taxon>
        <taxon>Gammaproteobacteria</taxon>
        <taxon>Enterobacterales</taxon>
        <taxon>Enterobacteriaceae</taxon>
        <taxon>ant endosymbionts</taxon>
        <taxon>Candidatus Westeberhardia</taxon>
    </lineage>
</organism>
<dbReference type="GO" id="GO:0016992">
    <property type="term" value="F:lipoate synthase activity"/>
    <property type="evidence" value="ECO:0007669"/>
    <property type="project" value="UniProtKB-UniRule"/>
</dbReference>
<comment type="pathway">
    <text evidence="9">Protein modification; protein lipoylation via endogenous pathway; protein N(6)-(lipoyl)lysine from octanoyl-[acyl-carrier-protein]: step 2/2.</text>
</comment>
<evidence type="ECO:0000313" key="11">
    <source>
        <dbReference type="EMBL" id="CEN32169.1"/>
    </source>
</evidence>